<sequence length="42" mass="5086">MWQDLGYDEASCEDLLIKLRAYKHKEKPYIQPFIMEKESPLK</sequence>
<dbReference type="EMBL" id="CAJVPY010043324">
    <property type="protein sequence ID" value="CAG8808088.1"/>
    <property type="molecule type" value="Genomic_DNA"/>
</dbReference>
<gene>
    <name evidence="1" type="ORF">DERYTH_LOCUS24807</name>
</gene>
<accession>A0A9N9K1Y0</accession>
<organism evidence="1 2">
    <name type="scientific">Dentiscutata erythropus</name>
    <dbReference type="NCBI Taxonomy" id="1348616"/>
    <lineage>
        <taxon>Eukaryota</taxon>
        <taxon>Fungi</taxon>
        <taxon>Fungi incertae sedis</taxon>
        <taxon>Mucoromycota</taxon>
        <taxon>Glomeromycotina</taxon>
        <taxon>Glomeromycetes</taxon>
        <taxon>Diversisporales</taxon>
        <taxon>Gigasporaceae</taxon>
        <taxon>Dentiscutata</taxon>
    </lineage>
</organism>
<feature type="non-terminal residue" evidence="1">
    <location>
        <position position="42"/>
    </location>
</feature>
<protein>
    <submittedName>
        <fullName evidence="1">18340_t:CDS:1</fullName>
    </submittedName>
</protein>
<comment type="caution">
    <text evidence="1">The sequence shown here is derived from an EMBL/GenBank/DDBJ whole genome shotgun (WGS) entry which is preliminary data.</text>
</comment>
<evidence type="ECO:0000313" key="2">
    <source>
        <dbReference type="Proteomes" id="UP000789405"/>
    </source>
</evidence>
<name>A0A9N9K1Y0_9GLOM</name>
<reference evidence="1" key="1">
    <citation type="submission" date="2021-06" db="EMBL/GenBank/DDBJ databases">
        <authorList>
            <person name="Kallberg Y."/>
            <person name="Tangrot J."/>
            <person name="Rosling A."/>
        </authorList>
    </citation>
    <scope>NUCLEOTIDE SEQUENCE</scope>
    <source>
        <strain evidence="1">MA453B</strain>
    </source>
</reference>
<dbReference type="OrthoDB" id="2469360at2759"/>
<evidence type="ECO:0000313" key="1">
    <source>
        <dbReference type="EMBL" id="CAG8808088.1"/>
    </source>
</evidence>
<proteinExistence type="predicted"/>
<dbReference type="Proteomes" id="UP000789405">
    <property type="component" value="Unassembled WGS sequence"/>
</dbReference>
<keyword evidence="2" id="KW-1185">Reference proteome</keyword>
<dbReference type="AlphaFoldDB" id="A0A9N9K1Y0"/>